<accession>A0A0A9B8B2</accession>
<proteinExistence type="predicted"/>
<evidence type="ECO:0000313" key="1">
    <source>
        <dbReference type="EMBL" id="JAD57475.1"/>
    </source>
</evidence>
<sequence length="35" mass="4032">MALVNDLLGNNFEQRTNMYLPLSCICSFVHNLWSS</sequence>
<organism evidence="1">
    <name type="scientific">Arundo donax</name>
    <name type="common">Giant reed</name>
    <name type="synonym">Donax arundinaceus</name>
    <dbReference type="NCBI Taxonomy" id="35708"/>
    <lineage>
        <taxon>Eukaryota</taxon>
        <taxon>Viridiplantae</taxon>
        <taxon>Streptophyta</taxon>
        <taxon>Embryophyta</taxon>
        <taxon>Tracheophyta</taxon>
        <taxon>Spermatophyta</taxon>
        <taxon>Magnoliopsida</taxon>
        <taxon>Liliopsida</taxon>
        <taxon>Poales</taxon>
        <taxon>Poaceae</taxon>
        <taxon>PACMAD clade</taxon>
        <taxon>Arundinoideae</taxon>
        <taxon>Arundineae</taxon>
        <taxon>Arundo</taxon>
    </lineage>
</organism>
<dbReference type="AlphaFoldDB" id="A0A0A9B8B2"/>
<reference evidence="1" key="2">
    <citation type="journal article" date="2015" name="Data Brief">
        <title>Shoot transcriptome of the giant reed, Arundo donax.</title>
        <authorList>
            <person name="Barrero R.A."/>
            <person name="Guerrero F.D."/>
            <person name="Moolhuijzen P."/>
            <person name="Goolsby J.A."/>
            <person name="Tidwell J."/>
            <person name="Bellgard S.E."/>
            <person name="Bellgard M.I."/>
        </authorList>
    </citation>
    <scope>NUCLEOTIDE SEQUENCE</scope>
    <source>
        <tissue evidence="1">Shoot tissue taken approximately 20 cm above the soil surface</tissue>
    </source>
</reference>
<dbReference type="EMBL" id="GBRH01240420">
    <property type="protein sequence ID" value="JAD57475.1"/>
    <property type="molecule type" value="Transcribed_RNA"/>
</dbReference>
<protein>
    <submittedName>
        <fullName evidence="1">Uncharacterized protein</fullName>
    </submittedName>
</protein>
<name>A0A0A9B8B2_ARUDO</name>
<reference evidence="1" key="1">
    <citation type="submission" date="2014-09" db="EMBL/GenBank/DDBJ databases">
        <authorList>
            <person name="Magalhaes I.L.F."/>
            <person name="Oliveira U."/>
            <person name="Santos F.R."/>
            <person name="Vidigal T.H.D.A."/>
            <person name="Brescovit A.D."/>
            <person name="Santos A.J."/>
        </authorList>
    </citation>
    <scope>NUCLEOTIDE SEQUENCE</scope>
    <source>
        <tissue evidence="1">Shoot tissue taken approximately 20 cm above the soil surface</tissue>
    </source>
</reference>